<dbReference type="EMBL" id="GL877103">
    <property type="protein sequence ID" value="KLU93114.1"/>
    <property type="molecule type" value="Genomic_DNA"/>
</dbReference>
<dbReference type="OrthoDB" id="5398572at2759"/>
<feature type="compositionally biased region" description="Basic and acidic residues" evidence="1">
    <location>
        <begin position="1"/>
        <end position="30"/>
    </location>
</feature>
<gene>
    <name evidence="2" type="ORF">MAPG_12053</name>
</gene>
<protein>
    <submittedName>
        <fullName evidence="2">Uncharacterized protein</fullName>
    </submittedName>
</protein>
<feature type="region of interest" description="Disordered" evidence="1">
    <location>
        <begin position="168"/>
        <end position="195"/>
    </location>
</feature>
<dbReference type="AlphaFoldDB" id="A0A0H2UFS1"/>
<name>A0A0H2UFS1_MAGP6</name>
<evidence type="ECO:0000256" key="1">
    <source>
        <dbReference type="SAM" id="MobiDB-lite"/>
    </source>
</evidence>
<reference evidence="2" key="1">
    <citation type="submission" date="2010-05" db="EMBL/GenBank/DDBJ databases">
        <title>The Genome Sequence of Magnaporthe poae strain ATCC 64411.</title>
        <authorList>
            <consortium name="The Broad Institute Genome Sequencing Platform"/>
            <consortium name="Broad Institute Genome Sequencing Center for Infectious Disease"/>
            <person name="Ma L.-J."/>
            <person name="Dead R."/>
            <person name="Young S."/>
            <person name="Zeng Q."/>
            <person name="Koehrsen M."/>
            <person name="Alvarado L."/>
            <person name="Berlin A."/>
            <person name="Chapman S.B."/>
            <person name="Chen Z."/>
            <person name="Freedman E."/>
            <person name="Gellesch M."/>
            <person name="Goldberg J."/>
            <person name="Griggs A."/>
            <person name="Gujja S."/>
            <person name="Heilman E.R."/>
            <person name="Heiman D."/>
            <person name="Hepburn T."/>
            <person name="Howarth C."/>
            <person name="Jen D."/>
            <person name="Larson L."/>
            <person name="Mehta T."/>
            <person name="Neiman D."/>
            <person name="Pearson M."/>
            <person name="Roberts A."/>
            <person name="Saif S."/>
            <person name="Shea T."/>
            <person name="Shenoy N."/>
            <person name="Sisk P."/>
            <person name="Stolte C."/>
            <person name="Sykes S."/>
            <person name="Walk T."/>
            <person name="White J."/>
            <person name="Yandava C."/>
            <person name="Haas B."/>
            <person name="Nusbaum C."/>
            <person name="Birren B."/>
        </authorList>
    </citation>
    <scope>NUCLEOTIDE SEQUENCE</scope>
    <source>
        <strain evidence="2">ATCC 64411</strain>
    </source>
</reference>
<feature type="region of interest" description="Disordered" evidence="1">
    <location>
        <begin position="121"/>
        <end position="140"/>
    </location>
</feature>
<feature type="compositionally biased region" description="Low complexity" evidence="1">
    <location>
        <begin position="553"/>
        <end position="566"/>
    </location>
</feature>
<evidence type="ECO:0000313" key="2">
    <source>
        <dbReference type="EMBL" id="KLU93114.1"/>
    </source>
</evidence>
<reference evidence="2" key="2">
    <citation type="submission" date="2011-03" db="EMBL/GenBank/DDBJ databases">
        <title>Annotation of Magnaporthe poae ATCC 64411.</title>
        <authorList>
            <person name="Ma L.-J."/>
            <person name="Dead R."/>
            <person name="Young S.K."/>
            <person name="Zeng Q."/>
            <person name="Gargeya S."/>
            <person name="Fitzgerald M."/>
            <person name="Haas B."/>
            <person name="Abouelleil A."/>
            <person name="Alvarado L."/>
            <person name="Arachchi H.M."/>
            <person name="Berlin A."/>
            <person name="Brown A."/>
            <person name="Chapman S.B."/>
            <person name="Chen Z."/>
            <person name="Dunbar C."/>
            <person name="Freedman E."/>
            <person name="Gearin G."/>
            <person name="Gellesch M."/>
            <person name="Goldberg J."/>
            <person name="Griggs A."/>
            <person name="Gujja S."/>
            <person name="Heiman D."/>
            <person name="Howarth C."/>
            <person name="Larson L."/>
            <person name="Lui A."/>
            <person name="MacDonald P.J.P."/>
            <person name="Mehta T."/>
            <person name="Montmayeur A."/>
            <person name="Murphy C."/>
            <person name="Neiman D."/>
            <person name="Pearson M."/>
            <person name="Priest M."/>
            <person name="Roberts A."/>
            <person name="Saif S."/>
            <person name="Shea T."/>
            <person name="Shenoy N."/>
            <person name="Sisk P."/>
            <person name="Stolte C."/>
            <person name="Sykes S."/>
            <person name="Yandava C."/>
            <person name="Wortman J."/>
            <person name="Nusbaum C."/>
            <person name="Birren B."/>
        </authorList>
    </citation>
    <scope>NUCLEOTIDE SEQUENCE</scope>
    <source>
        <strain evidence="2">ATCC 64411</strain>
    </source>
</reference>
<feature type="non-terminal residue" evidence="2">
    <location>
        <position position="585"/>
    </location>
</feature>
<feature type="compositionally biased region" description="Polar residues" evidence="1">
    <location>
        <begin position="576"/>
        <end position="585"/>
    </location>
</feature>
<accession>A0A0H2UFS1</accession>
<feature type="region of interest" description="Disordered" evidence="1">
    <location>
        <begin position="499"/>
        <end position="585"/>
    </location>
</feature>
<dbReference type="VEuPathDB" id="FungiDB:MAPG_12053"/>
<organism evidence="2">
    <name type="scientific">Magnaporthiopsis poae (strain ATCC 64411 / 73-15)</name>
    <name type="common">Kentucky bluegrass fungus</name>
    <name type="synonym">Magnaporthe poae</name>
    <dbReference type="NCBI Taxonomy" id="644358"/>
    <lineage>
        <taxon>Eukaryota</taxon>
        <taxon>Fungi</taxon>
        <taxon>Dikarya</taxon>
        <taxon>Ascomycota</taxon>
        <taxon>Pezizomycotina</taxon>
        <taxon>Sordariomycetes</taxon>
        <taxon>Sordariomycetidae</taxon>
        <taxon>Magnaporthales</taxon>
        <taxon>Magnaporthaceae</taxon>
        <taxon>Magnaporthiopsis</taxon>
    </lineage>
</organism>
<feature type="compositionally biased region" description="Pro residues" evidence="1">
    <location>
        <begin position="538"/>
        <end position="547"/>
    </location>
</feature>
<feature type="compositionally biased region" description="Polar residues" evidence="1">
    <location>
        <begin position="124"/>
        <end position="136"/>
    </location>
</feature>
<sequence length="585" mass="63383">MREETFAHHPKEQVEEERNGNQQDRREVVPQHHHNNAQAVQFTAAMASLKLPPVAHFLNSPVASRTRGSQMAKEQASIQTPTLSDHPQPGIAALAAAASTYADADQNVRGARRGMPRHLIADQSIRSISSEPMEQSQYDHTRYEQSQYDPTRRMSGTLPVAAPYFGRFSQPSPGPPPSSSSVVMDAPESPSGIGQRIMDRGRLRNTGRARALNKGLPRLLDAARELHNLLSQRGSSMNDPDFVEELEVARDQLAALSRLYRDKASESRFISSVDISTLLAPSPDSNEYSSAKNIICIANLGEFSCSLLSLRAHEAGWLPFELLSQLDASSFPLDFSPAAFFDHNEFKEVTIALAVDVRTQLAIIKLQAANAEASPQKVLLDVFCIDEITEGDQDLHAVVANSARFKSLPGWDPAQFSHLQLDVDQIRPWYVARCKNMLRLLGAGGGNVTAEVLDQMAKAFPPGKLVTSLQSWIDETTSELESGIRRGDSQLSQAQVEFGPGAVSHFGPPPPPASQDSVVSEVSVSEIRDFVSVRDSSLPPPTPPHPQPGGGDSAAASAAGPSSQGPSRKRARAESDTGSSQDDDS</sequence>
<proteinExistence type="predicted"/>
<feature type="region of interest" description="Disordered" evidence="1">
    <location>
        <begin position="1"/>
        <end position="36"/>
    </location>
</feature>